<dbReference type="Proteomes" id="UP000010556">
    <property type="component" value="Unassembled WGS sequence"/>
</dbReference>
<protein>
    <submittedName>
        <fullName evidence="2">Ig delta chain C region membrane-bound form</fullName>
    </submittedName>
</protein>
<reference evidence="3" key="1">
    <citation type="journal article" date="2013" name="Science">
        <title>Comparative analysis of bat genomes provides insight into the evolution of flight and immunity.</title>
        <authorList>
            <person name="Zhang G."/>
            <person name="Cowled C."/>
            <person name="Shi Z."/>
            <person name="Huang Z."/>
            <person name="Bishop-Lilly K.A."/>
            <person name="Fang X."/>
            <person name="Wynne J.W."/>
            <person name="Xiong Z."/>
            <person name="Baker M.L."/>
            <person name="Zhao W."/>
            <person name="Tachedjian M."/>
            <person name="Zhu Y."/>
            <person name="Zhou P."/>
            <person name="Jiang X."/>
            <person name="Ng J."/>
            <person name="Yang L."/>
            <person name="Wu L."/>
            <person name="Xiao J."/>
            <person name="Feng Y."/>
            <person name="Chen Y."/>
            <person name="Sun X."/>
            <person name="Zhang Y."/>
            <person name="Marsh G.A."/>
            <person name="Crameri G."/>
            <person name="Broder C.C."/>
            <person name="Frey K.G."/>
            <person name="Wang L.F."/>
            <person name="Wang J."/>
        </authorList>
    </citation>
    <scope>NUCLEOTIDE SEQUENCE [LARGE SCALE GENOMIC DNA]</scope>
</reference>
<feature type="transmembrane region" description="Helical" evidence="1">
    <location>
        <begin position="50"/>
        <end position="71"/>
    </location>
</feature>
<evidence type="ECO:0000313" key="2">
    <source>
        <dbReference type="EMBL" id="ELK35728.1"/>
    </source>
</evidence>
<keyword evidence="3" id="KW-1185">Reference proteome</keyword>
<keyword evidence="1" id="KW-1133">Transmembrane helix</keyword>
<organism evidence="2 3">
    <name type="scientific">Myotis davidii</name>
    <name type="common">David's myotis</name>
    <dbReference type="NCBI Taxonomy" id="225400"/>
    <lineage>
        <taxon>Eukaryota</taxon>
        <taxon>Metazoa</taxon>
        <taxon>Chordata</taxon>
        <taxon>Craniata</taxon>
        <taxon>Vertebrata</taxon>
        <taxon>Euteleostomi</taxon>
        <taxon>Mammalia</taxon>
        <taxon>Eutheria</taxon>
        <taxon>Laurasiatheria</taxon>
        <taxon>Chiroptera</taxon>
        <taxon>Yangochiroptera</taxon>
        <taxon>Vespertilionidae</taxon>
        <taxon>Myotis</taxon>
    </lineage>
</organism>
<evidence type="ECO:0000313" key="3">
    <source>
        <dbReference type="Proteomes" id="UP000010556"/>
    </source>
</evidence>
<name>L5MDB3_MYODS</name>
<sequence length="118" mass="12571">MTMPHSHPGTCPGSQACHSSGLGLAPPLWVPLSIDVDCDAFADQEDAGPLWPTFVALFLLSLFYGGFVTFVKVKVRDPAPLGCAKTMPFQGARWSRPGTVQSWETPAGGQWAVGTRLA</sequence>
<proteinExistence type="predicted"/>
<dbReference type="AlphaFoldDB" id="L5MDB3"/>
<keyword evidence="1" id="KW-0812">Transmembrane</keyword>
<keyword evidence="1" id="KW-0472">Membrane</keyword>
<evidence type="ECO:0000256" key="1">
    <source>
        <dbReference type="SAM" id="Phobius"/>
    </source>
</evidence>
<gene>
    <name evidence="2" type="ORF">MDA_GLEAN10000308</name>
</gene>
<accession>L5MDB3</accession>
<dbReference type="EMBL" id="KB102182">
    <property type="protein sequence ID" value="ELK35728.1"/>
    <property type="molecule type" value="Genomic_DNA"/>
</dbReference>